<feature type="compositionally biased region" description="Basic and acidic residues" evidence="5">
    <location>
        <begin position="53"/>
        <end position="75"/>
    </location>
</feature>
<dbReference type="RefSeq" id="XP_009544145.1">
    <property type="nucleotide sequence ID" value="XM_009545850.1"/>
</dbReference>
<feature type="region of interest" description="Disordered" evidence="5">
    <location>
        <begin position="883"/>
        <end position="933"/>
    </location>
</feature>
<feature type="compositionally biased region" description="Acidic residues" evidence="5">
    <location>
        <begin position="444"/>
        <end position="453"/>
    </location>
</feature>
<dbReference type="EMBL" id="KI925456">
    <property type="protein sequence ID" value="ETW84480.1"/>
    <property type="molecule type" value="Genomic_DNA"/>
</dbReference>
<feature type="transmembrane region" description="Helical" evidence="6">
    <location>
        <begin position="285"/>
        <end position="303"/>
    </location>
</feature>
<evidence type="ECO:0000256" key="4">
    <source>
        <dbReference type="ARBA" id="ARBA00023136"/>
    </source>
</evidence>
<dbReference type="PROSITE" id="PS00018">
    <property type="entry name" value="EF_HAND_1"/>
    <property type="match status" value="1"/>
</dbReference>
<dbReference type="GO" id="GO:0006874">
    <property type="term" value="P:intracellular calcium ion homeostasis"/>
    <property type="evidence" value="ECO:0007669"/>
    <property type="project" value="TreeGrafter"/>
</dbReference>
<dbReference type="InterPro" id="IPR023408">
    <property type="entry name" value="MscS_beta-dom_sf"/>
</dbReference>
<dbReference type="OrthoDB" id="544685at2759"/>
<feature type="transmembrane region" description="Helical" evidence="6">
    <location>
        <begin position="238"/>
        <end position="264"/>
    </location>
</feature>
<feature type="compositionally biased region" description="Low complexity" evidence="5">
    <location>
        <begin position="89"/>
        <end position="103"/>
    </location>
</feature>
<dbReference type="Pfam" id="PF00924">
    <property type="entry name" value="MS_channel_2nd"/>
    <property type="match status" value="1"/>
</dbReference>
<dbReference type="AlphaFoldDB" id="W4KGP0"/>
<evidence type="ECO:0000313" key="9">
    <source>
        <dbReference type="Proteomes" id="UP000030671"/>
    </source>
</evidence>
<name>W4KGP0_HETIT</name>
<keyword evidence="9" id="KW-1185">Reference proteome</keyword>
<dbReference type="Proteomes" id="UP000030671">
    <property type="component" value="Unassembled WGS sequence"/>
</dbReference>
<feature type="region of interest" description="Disordered" evidence="5">
    <location>
        <begin position="1"/>
        <end position="146"/>
    </location>
</feature>
<dbReference type="InterPro" id="IPR010920">
    <property type="entry name" value="LSM_dom_sf"/>
</dbReference>
<dbReference type="GO" id="GO:0016020">
    <property type="term" value="C:membrane"/>
    <property type="evidence" value="ECO:0007669"/>
    <property type="project" value="UniProtKB-SubCell"/>
</dbReference>
<feature type="compositionally biased region" description="Low complexity" evidence="5">
    <location>
        <begin position="892"/>
        <end position="913"/>
    </location>
</feature>
<protein>
    <submittedName>
        <fullName evidence="8">Mechanosensitive ion channel</fullName>
    </submittedName>
</protein>
<dbReference type="Gene3D" id="2.30.30.60">
    <property type="match status" value="1"/>
</dbReference>
<evidence type="ECO:0000256" key="5">
    <source>
        <dbReference type="SAM" id="MobiDB-lite"/>
    </source>
</evidence>
<feature type="compositionally biased region" description="Acidic residues" evidence="5">
    <location>
        <begin position="137"/>
        <end position="146"/>
    </location>
</feature>
<feature type="region of interest" description="Disordered" evidence="5">
    <location>
        <begin position="418"/>
        <end position="527"/>
    </location>
</feature>
<dbReference type="GO" id="GO:0005509">
    <property type="term" value="F:calcium ion binding"/>
    <property type="evidence" value="ECO:0007669"/>
    <property type="project" value="InterPro"/>
</dbReference>
<sequence length="989" mass="108559">MAGHDQRSRSRLGPAHLRLFDTDDLPSPLPSPPYKSVASTSQLALHQTPPYRSRVDLMDNDRDHDHDHDHGRVPEKPPVVLDSPRPVSAALPLAPGTATPKPTVHYTDDLAPGYSAAPSPQPFPPFSHSRQASLAGTDDEYDEDDEYDWSAEEDLVDEEAKFEHQMGIAQRPRAWGFKRVVTLLFGSLIGSTFLAALLVAGPVLVHFFWYKPHPTDHRRYVLDNLQAWLFWAAANLLVSWWLALIIDLVPAVVRGVVALVWGHVSESIKTRIELFNSVKGTVKPLFYAASGWVSWVILFEHIYNLHDSGEEAQSRAKYTNTLDNVVEFLFFLTLVWCAQKMLSHAIAFAFHRTAFKERIDALRESLQVIEHLRNYRPKTPKHAHAHTASGTRTPVFASFGFGTPAGEKGGFEWGVRRASTPRAGTPEPLSGMSALGGAVHTDSDWDADEEEGADGMGKGKSKGKGKGKAKDKGKGKGKKAKRGSAGFGYDVDADADADVSANPHRYPPTPMPDGAGAARRSSEEDGGAAVVAQAARVLKNAVLHDARNLEGKEGGAGGLVWDVTSAHEAKRLARLIYTTFKDRRRRYLLPSDLQPAYKTPSDAARAFRVFDADDNGDLSRAEIKTTLLKVYKERRFLSRSMRDVGAALRTLDLILLFFAAAVLFFVSLSVFDVSVGESLTSVYSIGIAASFIFKNAASNAFDAIMFLFVTHPFDTGDRCFIDEENLVVKKMGLFATVFARSDGTETYYFNSQLFNKFITNVRRSDKTFENLTMQVAWRTPLAKLDALERCLNEWLAREENRWFMPSTSVTLQKIDFQRHLEITIGIGHNGTWQDWGLRQARKTAFHAATQYYCRQLGIVAFEAALPVAWAHDRDGERGVLARADEDGDSQHSPRSPRAASFADAPPSPSSSSSTHARGDHHQPHAAAAPADGMGATSAGAVAAAGGTHNWLGFAPPAHAHAGGAVLVSDMRARKSMSRKAAMRGFGLDG</sequence>
<comment type="subcellular location">
    <subcellularLocation>
        <location evidence="1">Membrane</location>
    </subcellularLocation>
</comment>
<dbReference type="PANTHER" id="PTHR31323:SF1">
    <property type="entry name" value="MECHANOSENSITIVE ION CHANNEL PROTEIN"/>
    <property type="match status" value="1"/>
</dbReference>
<dbReference type="InParanoid" id="W4KGP0"/>
<dbReference type="InterPro" id="IPR058650">
    <property type="entry name" value="Msy1/2-like"/>
</dbReference>
<keyword evidence="3 6" id="KW-1133">Transmembrane helix</keyword>
<keyword evidence="2 6" id="KW-0812">Transmembrane</keyword>
<dbReference type="PANTHER" id="PTHR31323">
    <property type="entry name" value="MECHANOSENSITIVE ION CHANNEL PROTEIN MSY2"/>
    <property type="match status" value="1"/>
</dbReference>
<reference evidence="8 9" key="1">
    <citation type="journal article" date="2012" name="New Phytol.">
        <title>Insight into trade-off between wood decay and parasitism from the genome of a fungal forest pathogen.</title>
        <authorList>
            <person name="Olson A."/>
            <person name="Aerts A."/>
            <person name="Asiegbu F."/>
            <person name="Belbahri L."/>
            <person name="Bouzid O."/>
            <person name="Broberg A."/>
            <person name="Canback B."/>
            <person name="Coutinho P.M."/>
            <person name="Cullen D."/>
            <person name="Dalman K."/>
            <person name="Deflorio G."/>
            <person name="van Diepen L.T."/>
            <person name="Dunand C."/>
            <person name="Duplessis S."/>
            <person name="Durling M."/>
            <person name="Gonthier P."/>
            <person name="Grimwood J."/>
            <person name="Fossdal C.G."/>
            <person name="Hansson D."/>
            <person name="Henrissat B."/>
            <person name="Hietala A."/>
            <person name="Himmelstrand K."/>
            <person name="Hoffmeister D."/>
            <person name="Hogberg N."/>
            <person name="James T.Y."/>
            <person name="Karlsson M."/>
            <person name="Kohler A."/>
            <person name="Kues U."/>
            <person name="Lee Y.H."/>
            <person name="Lin Y.C."/>
            <person name="Lind M."/>
            <person name="Lindquist E."/>
            <person name="Lombard V."/>
            <person name="Lucas S."/>
            <person name="Lunden K."/>
            <person name="Morin E."/>
            <person name="Murat C."/>
            <person name="Park J."/>
            <person name="Raffaello T."/>
            <person name="Rouze P."/>
            <person name="Salamov A."/>
            <person name="Schmutz J."/>
            <person name="Solheim H."/>
            <person name="Stahlberg J."/>
            <person name="Velez H."/>
            <person name="de Vries R.P."/>
            <person name="Wiebenga A."/>
            <person name="Woodward S."/>
            <person name="Yakovlev I."/>
            <person name="Garbelotto M."/>
            <person name="Martin F."/>
            <person name="Grigoriev I.V."/>
            <person name="Stenlid J."/>
        </authorList>
    </citation>
    <scope>NUCLEOTIDE SEQUENCE [LARGE SCALE GENOMIC DNA]</scope>
    <source>
        <strain evidence="8 9">TC 32-1</strain>
    </source>
</reference>
<dbReference type="SUPFAM" id="SSF50182">
    <property type="entry name" value="Sm-like ribonucleoproteins"/>
    <property type="match status" value="1"/>
</dbReference>
<proteinExistence type="predicted"/>
<accession>W4KGP0</accession>
<feature type="transmembrane region" description="Helical" evidence="6">
    <location>
        <begin position="180"/>
        <end position="209"/>
    </location>
</feature>
<feature type="compositionally biased region" description="Low complexity" evidence="5">
    <location>
        <begin position="924"/>
        <end position="933"/>
    </location>
</feature>
<feature type="transmembrane region" description="Helical" evidence="6">
    <location>
        <begin position="651"/>
        <end position="671"/>
    </location>
</feature>
<gene>
    <name evidence="8" type="ORF">HETIRDRAFT_155525</name>
</gene>
<evidence type="ECO:0000256" key="2">
    <source>
        <dbReference type="ARBA" id="ARBA00022692"/>
    </source>
</evidence>
<feature type="transmembrane region" description="Helical" evidence="6">
    <location>
        <begin position="328"/>
        <end position="350"/>
    </location>
</feature>
<evidence type="ECO:0000256" key="1">
    <source>
        <dbReference type="ARBA" id="ARBA00004370"/>
    </source>
</evidence>
<keyword evidence="4 6" id="KW-0472">Membrane</keyword>
<evidence type="ECO:0000313" key="8">
    <source>
        <dbReference type="EMBL" id="ETW84480.1"/>
    </source>
</evidence>
<feature type="domain" description="EF-hand" evidence="7">
    <location>
        <begin position="598"/>
        <end position="633"/>
    </location>
</feature>
<evidence type="ECO:0000256" key="6">
    <source>
        <dbReference type="SAM" id="Phobius"/>
    </source>
</evidence>
<dbReference type="Pfam" id="PF25886">
    <property type="entry name" value="Msy1"/>
    <property type="match status" value="1"/>
</dbReference>
<evidence type="ECO:0000259" key="7">
    <source>
        <dbReference type="PROSITE" id="PS50222"/>
    </source>
</evidence>
<dbReference type="GO" id="GO:0005262">
    <property type="term" value="F:calcium channel activity"/>
    <property type="evidence" value="ECO:0007669"/>
    <property type="project" value="TreeGrafter"/>
</dbReference>
<dbReference type="InterPro" id="IPR006685">
    <property type="entry name" value="MscS_channel_2nd"/>
</dbReference>
<dbReference type="InterPro" id="IPR018247">
    <property type="entry name" value="EF_Hand_1_Ca_BS"/>
</dbReference>
<organism evidence="8 9">
    <name type="scientific">Heterobasidion irregulare (strain TC 32-1)</name>
    <dbReference type="NCBI Taxonomy" id="747525"/>
    <lineage>
        <taxon>Eukaryota</taxon>
        <taxon>Fungi</taxon>
        <taxon>Dikarya</taxon>
        <taxon>Basidiomycota</taxon>
        <taxon>Agaricomycotina</taxon>
        <taxon>Agaricomycetes</taxon>
        <taxon>Russulales</taxon>
        <taxon>Bondarzewiaceae</taxon>
        <taxon>Heterobasidion</taxon>
        <taxon>Heterobasidion annosum species complex</taxon>
    </lineage>
</organism>
<dbReference type="KEGG" id="hir:HETIRDRAFT_155525"/>
<dbReference type="InterPro" id="IPR002048">
    <property type="entry name" value="EF_hand_dom"/>
</dbReference>
<dbReference type="PROSITE" id="PS50222">
    <property type="entry name" value="EF_HAND_2"/>
    <property type="match status" value="1"/>
</dbReference>
<dbReference type="HOGENOM" id="CLU_011269_1_0_1"/>
<evidence type="ECO:0000256" key="3">
    <source>
        <dbReference type="ARBA" id="ARBA00022989"/>
    </source>
</evidence>
<dbReference type="eggNOG" id="KOG4629">
    <property type="taxonomic scope" value="Eukaryota"/>
</dbReference>
<dbReference type="GeneID" id="20667577"/>